<organism evidence="1 2">
    <name type="scientific">Eubacterium ruminantium</name>
    <dbReference type="NCBI Taxonomy" id="42322"/>
    <lineage>
        <taxon>Bacteria</taxon>
        <taxon>Bacillati</taxon>
        <taxon>Bacillota</taxon>
        <taxon>Clostridia</taxon>
        <taxon>Eubacteriales</taxon>
        <taxon>Eubacteriaceae</taxon>
        <taxon>Eubacterium</taxon>
    </lineage>
</organism>
<dbReference type="OrthoDB" id="22231at186806"/>
<evidence type="ECO:0000313" key="1">
    <source>
        <dbReference type="EMBL" id="SKA08026.1"/>
    </source>
</evidence>
<evidence type="ECO:0000313" key="2">
    <source>
        <dbReference type="Proteomes" id="UP000189857"/>
    </source>
</evidence>
<dbReference type="AlphaFoldDB" id="A0A1T4QWJ8"/>
<dbReference type="Proteomes" id="UP000189857">
    <property type="component" value="Unassembled WGS sequence"/>
</dbReference>
<keyword evidence="2" id="KW-1185">Reference proteome</keyword>
<dbReference type="EMBL" id="FUXA01000030">
    <property type="protein sequence ID" value="SKA08026.1"/>
    <property type="molecule type" value="Genomic_DNA"/>
</dbReference>
<sequence>MKCEDCIEWEYFEGYGYGCFCMKTMTPIDAEKCEFYADKRPDVPHSWKPSKTLLESEEEKWKLTRDEILKLVDKVKASASEDKEFIVYGTEEYINQVKDYLPPNISVKIVPANIIPVEETNPLKFVFEENEI</sequence>
<proteinExistence type="predicted"/>
<protein>
    <submittedName>
        <fullName evidence="1">Uncharacterized protein</fullName>
    </submittedName>
</protein>
<gene>
    <name evidence="1" type="ORF">SAMN02745110_02543</name>
</gene>
<reference evidence="1 2" key="1">
    <citation type="submission" date="2017-02" db="EMBL/GenBank/DDBJ databases">
        <authorList>
            <person name="Peterson S.W."/>
        </authorList>
    </citation>
    <scope>NUCLEOTIDE SEQUENCE [LARGE SCALE GENOMIC DNA]</scope>
    <source>
        <strain evidence="1 2">ATCC 17233</strain>
    </source>
</reference>
<name>A0A1T4QWJ8_9FIRM</name>
<accession>A0A1T4QWJ8</accession>
<dbReference type="RefSeq" id="WP_078788308.1">
    <property type="nucleotide sequence ID" value="NZ_FMTO01000036.1"/>
</dbReference>